<sequence length="191" mass="20953">MQIAAIALAGGRSSRMGQDKALILIDGEPMLRRVCLAAAQVTEQGYVVVREPAPYQQAIAGNFTLVIDNKLDGALVGFSLGIEAIAPPVDWILLLACDLPNLQGAVLQAWARDLAALPMAAIAYLPRSADGKNWEPLCGFYRWQAHISLHQFIEQGGRSFQKWLSKHEVIEITSVPPRMLLNCNKPEDLPR</sequence>
<keyword evidence="5" id="KW-0460">Magnesium</keyword>
<dbReference type="InterPro" id="IPR029044">
    <property type="entry name" value="Nucleotide-diphossugar_trans"/>
</dbReference>
<accession>A0A926UQY0</accession>
<evidence type="ECO:0000259" key="8">
    <source>
        <dbReference type="Pfam" id="PF12804"/>
    </source>
</evidence>
<dbReference type="InterPro" id="IPR025877">
    <property type="entry name" value="MobA-like_NTP_Trfase"/>
</dbReference>
<keyword evidence="4" id="KW-0547">Nucleotide-binding</keyword>
<evidence type="ECO:0000256" key="2">
    <source>
        <dbReference type="ARBA" id="ARBA00022679"/>
    </source>
</evidence>
<proteinExistence type="predicted"/>
<dbReference type="GO" id="GO:0016779">
    <property type="term" value="F:nucleotidyltransferase activity"/>
    <property type="evidence" value="ECO:0007669"/>
    <property type="project" value="UniProtKB-KW"/>
</dbReference>
<dbReference type="RefSeq" id="WP_190349992.1">
    <property type="nucleotide sequence ID" value="NZ_JACJPY010000011.1"/>
</dbReference>
<evidence type="ECO:0000313" key="10">
    <source>
        <dbReference type="Proteomes" id="UP000631421"/>
    </source>
</evidence>
<dbReference type="EMBL" id="JACJPY010000011">
    <property type="protein sequence ID" value="MBD2149619.1"/>
    <property type="molecule type" value="Genomic_DNA"/>
</dbReference>
<dbReference type="PANTHER" id="PTHR19136:SF81">
    <property type="entry name" value="MOLYBDENUM COFACTOR GUANYLYLTRANSFERASE"/>
    <property type="match status" value="1"/>
</dbReference>
<keyword evidence="2" id="KW-0808">Transferase</keyword>
<comment type="caution">
    <text evidence="9">The sequence shown here is derived from an EMBL/GenBank/DDBJ whole genome shotgun (WGS) entry which is preliminary data.</text>
</comment>
<keyword evidence="9" id="KW-0548">Nucleotidyltransferase</keyword>
<dbReference type="GO" id="GO:0006777">
    <property type="term" value="P:Mo-molybdopterin cofactor biosynthetic process"/>
    <property type="evidence" value="ECO:0007669"/>
    <property type="project" value="UniProtKB-KW"/>
</dbReference>
<dbReference type="GO" id="GO:0005525">
    <property type="term" value="F:GTP binding"/>
    <property type="evidence" value="ECO:0007669"/>
    <property type="project" value="UniProtKB-KW"/>
</dbReference>
<evidence type="ECO:0000256" key="6">
    <source>
        <dbReference type="ARBA" id="ARBA00023134"/>
    </source>
</evidence>
<protein>
    <submittedName>
        <fullName evidence="9">Molybdenum cofactor guanylyltransferase</fullName>
    </submittedName>
</protein>
<dbReference type="Gene3D" id="3.90.550.10">
    <property type="entry name" value="Spore Coat Polysaccharide Biosynthesis Protein SpsA, Chain A"/>
    <property type="match status" value="1"/>
</dbReference>
<evidence type="ECO:0000313" key="9">
    <source>
        <dbReference type="EMBL" id="MBD2149619.1"/>
    </source>
</evidence>
<dbReference type="Proteomes" id="UP000631421">
    <property type="component" value="Unassembled WGS sequence"/>
</dbReference>
<gene>
    <name evidence="9" type="ORF">H6F44_05695</name>
</gene>
<feature type="domain" description="MobA-like NTP transferase" evidence="8">
    <location>
        <begin position="5"/>
        <end position="164"/>
    </location>
</feature>
<dbReference type="Pfam" id="PF12804">
    <property type="entry name" value="NTP_transf_3"/>
    <property type="match status" value="1"/>
</dbReference>
<evidence type="ECO:0000256" key="4">
    <source>
        <dbReference type="ARBA" id="ARBA00022741"/>
    </source>
</evidence>
<evidence type="ECO:0000256" key="3">
    <source>
        <dbReference type="ARBA" id="ARBA00022723"/>
    </source>
</evidence>
<organism evidence="9 10">
    <name type="scientific">Pseudanabaena cinerea FACHB-1277</name>
    <dbReference type="NCBI Taxonomy" id="2949581"/>
    <lineage>
        <taxon>Bacteria</taxon>
        <taxon>Bacillati</taxon>
        <taxon>Cyanobacteriota</taxon>
        <taxon>Cyanophyceae</taxon>
        <taxon>Pseudanabaenales</taxon>
        <taxon>Pseudanabaenaceae</taxon>
        <taxon>Pseudanabaena</taxon>
        <taxon>Pseudanabaena cinerea</taxon>
    </lineage>
</organism>
<evidence type="ECO:0000256" key="5">
    <source>
        <dbReference type="ARBA" id="ARBA00022842"/>
    </source>
</evidence>
<keyword evidence="10" id="KW-1185">Reference proteome</keyword>
<evidence type="ECO:0000256" key="7">
    <source>
        <dbReference type="ARBA" id="ARBA00023150"/>
    </source>
</evidence>
<dbReference type="InterPro" id="IPR013482">
    <property type="entry name" value="Molybde_CF_guanTrfase"/>
</dbReference>
<dbReference type="CDD" id="cd02503">
    <property type="entry name" value="MobA"/>
    <property type="match status" value="1"/>
</dbReference>
<dbReference type="PANTHER" id="PTHR19136">
    <property type="entry name" value="MOLYBDENUM COFACTOR GUANYLYLTRANSFERASE"/>
    <property type="match status" value="1"/>
</dbReference>
<dbReference type="GO" id="GO:0046872">
    <property type="term" value="F:metal ion binding"/>
    <property type="evidence" value="ECO:0007669"/>
    <property type="project" value="UniProtKB-KW"/>
</dbReference>
<name>A0A926UQY0_9CYAN</name>
<keyword evidence="1" id="KW-0963">Cytoplasm</keyword>
<keyword evidence="3" id="KW-0479">Metal-binding</keyword>
<reference evidence="9" key="2">
    <citation type="submission" date="2020-08" db="EMBL/GenBank/DDBJ databases">
        <authorList>
            <person name="Chen M."/>
            <person name="Teng W."/>
            <person name="Zhao L."/>
            <person name="Hu C."/>
            <person name="Zhou Y."/>
            <person name="Han B."/>
            <person name="Song L."/>
            <person name="Shu W."/>
        </authorList>
    </citation>
    <scope>NUCLEOTIDE SEQUENCE</scope>
    <source>
        <strain evidence="9">FACHB-1277</strain>
    </source>
</reference>
<evidence type="ECO:0000256" key="1">
    <source>
        <dbReference type="ARBA" id="ARBA00022490"/>
    </source>
</evidence>
<dbReference type="AlphaFoldDB" id="A0A926UQY0"/>
<dbReference type="SUPFAM" id="SSF53448">
    <property type="entry name" value="Nucleotide-diphospho-sugar transferases"/>
    <property type="match status" value="1"/>
</dbReference>
<reference evidence="9" key="1">
    <citation type="journal article" date="2015" name="ISME J.">
        <title>Draft Genome Sequence of Streptomyces incarnatus NRRL8089, which Produces the Nucleoside Antibiotic Sinefungin.</title>
        <authorList>
            <person name="Oshima K."/>
            <person name="Hattori M."/>
            <person name="Shimizu H."/>
            <person name="Fukuda K."/>
            <person name="Nemoto M."/>
            <person name="Inagaki K."/>
            <person name="Tamura T."/>
        </authorList>
    </citation>
    <scope>NUCLEOTIDE SEQUENCE</scope>
    <source>
        <strain evidence="9">FACHB-1277</strain>
    </source>
</reference>
<dbReference type="NCBIfam" id="NF002741">
    <property type="entry name" value="PRK02726.1"/>
    <property type="match status" value="1"/>
</dbReference>
<keyword evidence="6" id="KW-0342">GTP-binding</keyword>
<keyword evidence="7" id="KW-0501">Molybdenum cofactor biosynthesis</keyword>